<protein>
    <submittedName>
        <fullName evidence="2">Uncharacterized protein</fullName>
    </submittedName>
</protein>
<keyword evidence="1" id="KW-0812">Transmembrane</keyword>
<dbReference type="AlphaFoldDB" id="N1MU40"/>
<evidence type="ECO:0000313" key="3">
    <source>
        <dbReference type="Proteomes" id="UP000013201"/>
    </source>
</evidence>
<feature type="transmembrane region" description="Helical" evidence="1">
    <location>
        <begin position="20"/>
        <end position="46"/>
    </location>
</feature>
<keyword evidence="1" id="KW-0472">Membrane</keyword>
<proteinExistence type="predicted"/>
<keyword evidence="3" id="KW-1185">Reference proteome</keyword>
<name>N1MU40_9SPHN</name>
<dbReference type="EMBL" id="CAVK010000153">
    <property type="protein sequence ID" value="CCW18893.1"/>
    <property type="molecule type" value="Genomic_DNA"/>
</dbReference>
<evidence type="ECO:0000313" key="2">
    <source>
        <dbReference type="EMBL" id="CCW18893.1"/>
    </source>
</evidence>
<keyword evidence="1" id="KW-1133">Transmembrane helix</keyword>
<comment type="caution">
    <text evidence="2">The sequence shown here is derived from an EMBL/GenBank/DDBJ whole genome shotgun (WGS) entry which is preliminary data.</text>
</comment>
<organism evidence="2 3">
    <name type="scientific">Sphingobium indicum BiD32</name>
    <dbReference type="NCBI Taxonomy" id="1301087"/>
    <lineage>
        <taxon>Bacteria</taxon>
        <taxon>Pseudomonadati</taxon>
        <taxon>Pseudomonadota</taxon>
        <taxon>Alphaproteobacteria</taxon>
        <taxon>Sphingomonadales</taxon>
        <taxon>Sphingomonadaceae</taxon>
        <taxon>Sphingobium</taxon>
    </lineage>
</organism>
<accession>N1MU40</accession>
<gene>
    <name evidence="2" type="ORF">EBBID32_32500</name>
</gene>
<reference evidence="3" key="2">
    <citation type="submission" date="2013-04" db="EMBL/GenBank/DDBJ databases">
        <title>Bisphenol A degrading Sphingobium sp. strain BiD32.</title>
        <authorList>
            <person name="Nielsen J.L."/>
            <person name="Zhou N.A."/>
            <person name="Kjeldal H."/>
        </authorList>
    </citation>
    <scope>NUCLEOTIDE SEQUENCE [LARGE SCALE GENOMIC DNA]</scope>
    <source>
        <strain evidence="3">BiD32</strain>
    </source>
</reference>
<reference evidence="2 3" key="1">
    <citation type="submission" date="2013-03" db="EMBL/GenBank/DDBJ databases">
        <authorList>
            <person name="Le V."/>
        </authorList>
    </citation>
    <scope>NUCLEOTIDE SEQUENCE [LARGE SCALE GENOMIC DNA]</scope>
    <source>
        <strain evidence="2 3">BiD32</strain>
    </source>
</reference>
<sequence length="60" mass="6563">MTMMSLPKPTGDGSDMPIENIVAMAVSSIFAGAFILSVLLISGGLFQTFNRWRYYRKSGS</sequence>
<dbReference type="Proteomes" id="UP000013201">
    <property type="component" value="Unassembled WGS sequence"/>
</dbReference>
<evidence type="ECO:0000256" key="1">
    <source>
        <dbReference type="SAM" id="Phobius"/>
    </source>
</evidence>